<feature type="region of interest" description="Disordered" evidence="1">
    <location>
        <begin position="1"/>
        <end position="27"/>
    </location>
</feature>
<reference evidence="2" key="1">
    <citation type="journal article" date="2020" name="Stud. Mycol.">
        <title>101 Dothideomycetes genomes: a test case for predicting lifestyles and emergence of pathogens.</title>
        <authorList>
            <person name="Haridas S."/>
            <person name="Albert R."/>
            <person name="Binder M."/>
            <person name="Bloem J."/>
            <person name="Labutti K."/>
            <person name="Salamov A."/>
            <person name="Andreopoulos B."/>
            <person name="Baker S."/>
            <person name="Barry K."/>
            <person name="Bills G."/>
            <person name="Bluhm B."/>
            <person name="Cannon C."/>
            <person name="Castanera R."/>
            <person name="Culley D."/>
            <person name="Daum C."/>
            <person name="Ezra D."/>
            <person name="Gonzalez J."/>
            <person name="Henrissat B."/>
            <person name="Kuo A."/>
            <person name="Liang C."/>
            <person name="Lipzen A."/>
            <person name="Lutzoni F."/>
            <person name="Magnuson J."/>
            <person name="Mondo S."/>
            <person name="Nolan M."/>
            <person name="Ohm R."/>
            <person name="Pangilinan J."/>
            <person name="Park H.-J."/>
            <person name="Ramirez L."/>
            <person name="Alfaro M."/>
            <person name="Sun H."/>
            <person name="Tritt A."/>
            <person name="Yoshinaga Y."/>
            <person name="Zwiers L.-H."/>
            <person name="Turgeon B."/>
            <person name="Goodwin S."/>
            <person name="Spatafora J."/>
            <person name="Crous P."/>
            <person name="Grigoriev I."/>
        </authorList>
    </citation>
    <scope>NUCLEOTIDE SEQUENCE</scope>
    <source>
        <strain evidence="2">CBS 122367</strain>
    </source>
</reference>
<dbReference type="Proteomes" id="UP000799291">
    <property type="component" value="Unassembled WGS sequence"/>
</dbReference>
<evidence type="ECO:0000313" key="2">
    <source>
        <dbReference type="EMBL" id="KAF2681082.1"/>
    </source>
</evidence>
<feature type="region of interest" description="Disordered" evidence="1">
    <location>
        <begin position="107"/>
        <end position="127"/>
    </location>
</feature>
<accession>A0A6G1IS74</accession>
<gene>
    <name evidence="2" type="ORF">K458DRAFT_86027</name>
</gene>
<proteinExistence type="predicted"/>
<dbReference type="AlphaFoldDB" id="A0A6G1IS74"/>
<feature type="compositionally biased region" description="Basic and acidic residues" evidence="1">
    <location>
        <begin position="1"/>
        <end position="10"/>
    </location>
</feature>
<name>A0A6G1IS74_9PLEO</name>
<dbReference type="EMBL" id="MU005593">
    <property type="protein sequence ID" value="KAF2681082.1"/>
    <property type="molecule type" value="Genomic_DNA"/>
</dbReference>
<sequence length="162" mass="17500">MSSSAQERRGRAGALGGEAVEKAHRQREVHRARAAGWALRETKPSAACFRPLQWLPRRLYGSPVRPAMHALTARTLCPSASLSKGDYDYGVRMHAICNSPGAHVLSRTPHLASRSSPSSKGGHGESLHDPNIEQVFLKLGISICWEIGRLTVENAVGSLGTL</sequence>
<keyword evidence="3" id="KW-1185">Reference proteome</keyword>
<evidence type="ECO:0000313" key="3">
    <source>
        <dbReference type="Proteomes" id="UP000799291"/>
    </source>
</evidence>
<evidence type="ECO:0000256" key="1">
    <source>
        <dbReference type="SAM" id="MobiDB-lite"/>
    </source>
</evidence>
<organism evidence="2 3">
    <name type="scientific">Lentithecium fluviatile CBS 122367</name>
    <dbReference type="NCBI Taxonomy" id="1168545"/>
    <lineage>
        <taxon>Eukaryota</taxon>
        <taxon>Fungi</taxon>
        <taxon>Dikarya</taxon>
        <taxon>Ascomycota</taxon>
        <taxon>Pezizomycotina</taxon>
        <taxon>Dothideomycetes</taxon>
        <taxon>Pleosporomycetidae</taxon>
        <taxon>Pleosporales</taxon>
        <taxon>Massarineae</taxon>
        <taxon>Lentitheciaceae</taxon>
        <taxon>Lentithecium</taxon>
    </lineage>
</organism>
<protein>
    <submittedName>
        <fullName evidence="2">Uncharacterized protein</fullName>
    </submittedName>
</protein>